<reference evidence="2 3" key="1">
    <citation type="submission" date="2017-08" db="EMBL/GenBank/DDBJ databases">
        <title>Burning lignite coal seam in the remote Altai Mountains harbors a hydrogen-driven thermophilic microbial community.</title>
        <authorList>
            <person name="Kadnikov V.V."/>
            <person name="Mardanov A.V."/>
            <person name="Ivasenko D."/>
            <person name="Beletsky A.V."/>
            <person name="Karnachuk O.V."/>
            <person name="Ravin N.V."/>
        </authorList>
    </citation>
    <scope>NUCLEOTIDE SEQUENCE [LARGE SCALE GENOMIC DNA]</scope>
    <source>
        <strain evidence="2">AL33</strain>
    </source>
</reference>
<gene>
    <name evidence="2" type="ORF">HSCHL_1311</name>
</gene>
<evidence type="ECO:0000313" key="3">
    <source>
        <dbReference type="Proteomes" id="UP000244180"/>
    </source>
</evidence>
<evidence type="ECO:0000313" key="2">
    <source>
        <dbReference type="EMBL" id="PTQ51554.1"/>
    </source>
</evidence>
<evidence type="ECO:0000256" key="1">
    <source>
        <dbReference type="SAM" id="MobiDB-lite"/>
    </source>
</evidence>
<organism evidence="2 3">
    <name type="scientific">Hydrogenibacillus schlegelii</name>
    <name type="common">Bacillus schlegelii</name>
    <dbReference type="NCBI Taxonomy" id="1484"/>
    <lineage>
        <taxon>Bacteria</taxon>
        <taxon>Bacillati</taxon>
        <taxon>Bacillota</taxon>
        <taxon>Bacilli</taxon>
        <taxon>Bacillales</taxon>
        <taxon>Bacillales Family X. Incertae Sedis</taxon>
        <taxon>Hydrogenibacillus</taxon>
    </lineage>
</organism>
<dbReference type="AlphaFoldDB" id="A0A2T5G5U8"/>
<sequence length="480" mass="53829">MQRERLRALPLGVVFLLRQIFHLEPVQRPVVQPGSFGRISFGLLFADVEKDRTGSLSRVRIVQPDDDRLFARLGMDEDVFPAGLPEGREFIARPVQGVGKGAALTAFFLAVHEQATRIALAAFFIIKGALRRQVGRAQAGQGDVLDRRIVLILFLIPQHKLLNQVFSAFDFQRLLINDPLRHEGALRPVGADRSVGVPKFVVHKERKRAVAVVVSAEAVGDPDHPVRLPVLPGDRVPDGQKRLDLDAVHRRHEVRRLRAARPAVWIIFNDGDKEGDRIRGRGADGHNPRVAVVFAVNGQRDAVRPLRKRDRRLTAAHRESRINVLADGLALRIGGKDGHRRRRHRALLDVGHRKRHRFPGVNILGHRRAFTGRLRLRRREAERRHKRRDDERQHQSHRQRPHLAHDSVSHALAPPPPHFSCCPAASPTLTSSQPVRRKPLSLSAPSPDGAGPPGAWRCRVQFRSPSFATVVKADAMPNPP</sequence>
<dbReference type="EMBL" id="PEBV01000043">
    <property type="protein sequence ID" value="PTQ51554.1"/>
    <property type="molecule type" value="Genomic_DNA"/>
</dbReference>
<protein>
    <submittedName>
        <fullName evidence="2">Uncharacterized protein</fullName>
    </submittedName>
</protein>
<dbReference type="Proteomes" id="UP000244180">
    <property type="component" value="Unassembled WGS sequence"/>
</dbReference>
<proteinExistence type="predicted"/>
<name>A0A2T5G5U8_HYDSH</name>
<feature type="region of interest" description="Disordered" evidence="1">
    <location>
        <begin position="375"/>
        <end position="457"/>
    </location>
</feature>
<feature type="compositionally biased region" description="Basic and acidic residues" evidence="1">
    <location>
        <begin position="379"/>
        <end position="394"/>
    </location>
</feature>
<comment type="caution">
    <text evidence="2">The sequence shown here is derived from an EMBL/GenBank/DDBJ whole genome shotgun (WGS) entry which is preliminary data.</text>
</comment>
<accession>A0A2T5G5U8</accession>
<feature type="compositionally biased region" description="Low complexity" evidence="1">
    <location>
        <begin position="441"/>
        <end position="455"/>
    </location>
</feature>